<keyword evidence="2" id="KW-0812">Transmembrane</keyword>
<feature type="compositionally biased region" description="Basic and acidic residues" evidence="1">
    <location>
        <begin position="30"/>
        <end position="39"/>
    </location>
</feature>
<dbReference type="KEGG" id="wdi:H9L19_01380"/>
<dbReference type="EMBL" id="CP060724">
    <property type="protein sequence ID" value="QNN75577.1"/>
    <property type="molecule type" value="Genomic_DNA"/>
</dbReference>
<sequence length="94" mass="11219">MFKIVKNLFKRNEVAEQNTNSTFEQLKQQAGDDLKRPLTREERRLTRKGKYELDEVTRQLTPTGKTARLKYRLNWLIVFLMTSIVVVWLILFFG</sequence>
<keyword evidence="2" id="KW-1133">Transmembrane helix</keyword>
<feature type="transmembrane region" description="Helical" evidence="2">
    <location>
        <begin position="73"/>
        <end position="93"/>
    </location>
</feature>
<accession>A0A7G9T652</accession>
<dbReference type="RefSeq" id="WP_187529409.1">
    <property type="nucleotide sequence ID" value="NZ_CP060724.1"/>
</dbReference>
<reference evidence="3 4" key="1">
    <citation type="submission" date="2020-08" db="EMBL/GenBank/DDBJ databases">
        <title>Genome sequence of Weissella diestrammenae KACC 16890T.</title>
        <authorList>
            <person name="Hyun D.-W."/>
            <person name="Bae J.-W."/>
        </authorList>
    </citation>
    <scope>NUCLEOTIDE SEQUENCE [LARGE SCALE GENOMIC DNA]</scope>
    <source>
        <strain evidence="3 4">KACC 16890</strain>
    </source>
</reference>
<keyword evidence="2" id="KW-0472">Membrane</keyword>
<dbReference type="Proteomes" id="UP000515800">
    <property type="component" value="Chromosome"/>
</dbReference>
<name>A0A7G9T652_9LACO</name>
<gene>
    <name evidence="3" type="ORF">H9L19_01380</name>
</gene>
<keyword evidence="4" id="KW-1185">Reference proteome</keyword>
<proteinExistence type="predicted"/>
<evidence type="ECO:0000256" key="1">
    <source>
        <dbReference type="SAM" id="MobiDB-lite"/>
    </source>
</evidence>
<evidence type="ECO:0000256" key="2">
    <source>
        <dbReference type="SAM" id="Phobius"/>
    </source>
</evidence>
<evidence type="ECO:0000313" key="3">
    <source>
        <dbReference type="EMBL" id="QNN75577.1"/>
    </source>
</evidence>
<dbReference type="AlphaFoldDB" id="A0A7G9T652"/>
<feature type="region of interest" description="Disordered" evidence="1">
    <location>
        <begin position="20"/>
        <end position="39"/>
    </location>
</feature>
<protein>
    <submittedName>
        <fullName evidence="3">Uncharacterized protein</fullName>
    </submittedName>
</protein>
<evidence type="ECO:0000313" key="4">
    <source>
        <dbReference type="Proteomes" id="UP000515800"/>
    </source>
</evidence>
<organism evidence="3 4">
    <name type="scientific">Weissella diestrammenae</name>
    <dbReference type="NCBI Taxonomy" id="1162633"/>
    <lineage>
        <taxon>Bacteria</taxon>
        <taxon>Bacillati</taxon>
        <taxon>Bacillota</taxon>
        <taxon>Bacilli</taxon>
        <taxon>Lactobacillales</taxon>
        <taxon>Lactobacillaceae</taxon>
        <taxon>Weissella</taxon>
    </lineage>
</organism>